<dbReference type="KEGG" id="pbar:105428304"/>
<dbReference type="Gene3D" id="2.40.160.110">
    <property type="match status" value="1"/>
</dbReference>
<dbReference type="Proteomes" id="UP000504615">
    <property type="component" value="Unplaced"/>
</dbReference>
<proteinExistence type="predicted"/>
<gene>
    <name evidence="11" type="primary">LOC105428304</name>
</gene>
<feature type="compositionally biased region" description="Low complexity" evidence="8">
    <location>
        <begin position="20"/>
        <end position="61"/>
    </location>
</feature>
<dbReference type="PANTHER" id="PTHR11506">
    <property type="entry name" value="LYSOSOME-ASSOCIATED MEMBRANE GLYCOPROTEIN"/>
    <property type="match status" value="1"/>
</dbReference>
<evidence type="ECO:0000256" key="6">
    <source>
        <dbReference type="ARBA" id="ARBA00023136"/>
    </source>
</evidence>
<keyword evidence="6" id="KW-0472">Membrane</keyword>
<evidence type="ECO:0000256" key="3">
    <source>
        <dbReference type="ARBA" id="ARBA00022729"/>
    </source>
</evidence>
<comment type="subcellular location">
    <subcellularLocation>
        <location evidence="1">Endosome membrane</location>
        <topology evidence="1">Single-pass type I membrane protein</topology>
    </subcellularLocation>
</comment>
<dbReference type="GO" id="GO:0072594">
    <property type="term" value="P:establishment of protein localization to organelle"/>
    <property type="evidence" value="ECO:0007669"/>
    <property type="project" value="TreeGrafter"/>
</dbReference>
<evidence type="ECO:0000256" key="5">
    <source>
        <dbReference type="ARBA" id="ARBA00022989"/>
    </source>
</evidence>
<accession>A0A6I9WA58</accession>
<organism evidence="10 11">
    <name type="scientific">Pogonomyrmex barbatus</name>
    <name type="common">red harvester ant</name>
    <dbReference type="NCBI Taxonomy" id="144034"/>
    <lineage>
        <taxon>Eukaryota</taxon>
        <taxon>Metazoa</taxon>
        <taxon>Ecdysozoa</taxon>
        <taxon>Arthropoda</taxon>
        <taxon>Hexapoda</taxon>
        <taxon>Insecta</taxon>
        <taxon>Pterygota</taxon>
        <taxon>Neoptera</taxon>
        <taxon>Endopterygota</taxon>
        <taxon>Hymenoptera</taxon>
        <taxon>Apocrita</taxon>
        <taxon>Aculeata</taxon>
        <taxon>Formicoidea</taxon>
        <taxon>Formicidae</taxon>
        <taxon>Myrmicinae</taxon>
        <taxon>Pogonomyrmex</taxon>
    </lineage>
</organism>
<evidence type="ECO:0000313" key="10">
    <source>
        <dbReference type="Proteomes" id="UP000504615"/>
    </source>
</evidence>
<dbReference type="GeneID" id="105428304"/>
<keyword evidence="10" id="KW-1185">Reference proteome</keyword>
<feature type="compositionally biased region" description="Low complexity" evidence="8">
    <location>
        <begin position="1"/>
        <end position="12"/>
    </location>
</feature>
<evidence type="ECO:0000259" key="9">
    <source>
        <dbReference type="Pfam" id="PF01299"/>
    </source>
</evidence>
<feature type="region of interest" description="Disordered" evidence="8">
    <location>
        <begin position="1"/>
        <end position="99"/>
    </location>
</feature>
<name>A0A6I9WA58_9HYME</name>
<dbReference type="GO" id="GO:0031902">
    <property type="term" value="C:late endosome membrane"/>
    <property type="evidence" value="ECO:0007669"/>
    <property type="project" value="TreeGrafter"/>
</dbReference>
<keyword evidence="3" id="KW-0732">Signal</keyword>
<dbReference type="GO" id="GO:0005886">
    <property type="term" value="C:plasma membrane"/>
    <property type="evidence" value="ECO:0007669"/>
    <property type="project" value="TreeGrafter"/>
</dbReference>
<evidence type="ECO:0000256" key="1">
    <source>
        <dbReference type="ARBA" id="ARBA00004530"/>
    </source>
</evidence>
<keyword evidence="5" id="KW-1133">Transmembrane helix</keyword>
<dbReference type="InterPro" id="IPR002000">
    <property type="entry name" value="Lysosome-assoc_membr_glycop"/>
</dbReference>
<evidence type="ECO:0000256" key="4">
    <source>
        <dbReference type="ARBA" id="ARBA00022753"/>
    </source>
</evidence>
<sequence length="270" mass="30030">MKHTTISTKPSIPTKPPTEPTTKPSTTTSTTTTTTTTSTLSSETPTTRTTSLRPTSTFSTPIIPPPSMNATTTTDPSLTSSTEITNTTTKITETPSTSLPPFDTEITTIPKFNYILRNKIGIACILTNMTIQINLLYANDSQIVKTKSIVPTDANTTGFCHENIAHMHLHWKEPQNEAGSNNENEIVFIYGHDDIEFFLYYISIQLNEKKIKKDAMQRHMHSFSASIKYEIFVCKTGITIYFGNALNVVISNVYLIAFNDCRDNCTRKGI</sequence>
<evidence type="ECO:0000256" key="8">
    <source>
        <dbReference type="SAM" id="MobiDB-lite"/>
    </source>
</evidence>
<evidence type="ECO:0000313" key="11">
    <source>
        <dbReference type="RefSeq" id="XP_011638845.2"/>
    </source>
</evidence>
<dbReference type="RefSeq" id="XP_011638845.2">
    <property type="nucleotide sequence ID" value="XM_011640543.2"/>
</dbReference>
<dbReference type="Pfam" id="PF01299">
    <property type="entry name" value="Lamp2-like_luminal"/>
    <property type="match status" value="1"/>
</dbReference>
<dbReference type="OrthoDB" id="7686737at2759"/>
<keyword evidence="2" id="KW-0812">Transmembrane</keyword>
<dbReference type="PANTHER" id="PTHR11506:SF2">
    <property type="entry name" value="MACROSIALIN"/>
    <property type="match status" value="1"/>
</dbReference>
<keyword evidence="4" id="KW-0967">Endosome</keyword>
<feature type="domain" description="Lysosome-associated membrane glycoprotein 2-like luminal" evidence="9">
    <location>
        <begin position="113"/>
        <end position="259"/>
    </location>
</feature>
<dbReference type="AlphaFoldDB" id="A0A6I9WA58"/>
<feature type="compositionally biased region" description="Low complexity" evidence="8">
    <location>
        <begin position="71"/>
        <end position="99"/>
    </location>
</feature>
<dbReference type="InterPro" id="IPR048528">
    <property type="entry name" value="Lamp2-like_luminal"/>
</dbReference>
<evidence type="ECO:0000256" key="7">
    <source>
        <dbReference type="ARBA" id="ARBA00023180"/>
    </source>
</evidence>
<evidence type="ECO:0000256" key="2">
    <source>
        <dbReference type="ARBA" id="ARBA00022692"/>
    </source>
</evidence>
<dbReference type="GO" id="GO:0005765">
    <property type="term" value="C:lysosomal membrane"/>
    <property type="evidence" value="ECO:0007669"/>
    <property type="project" value="TreeGrafter"/>
</dbReference>
<protein>
    <submittedName>
        <fullName evidence="11">Cell wall protein DAN4-like</fullName>
    </submittedName>
</protein>
<reference evidence="11" key="1">
    <citation type="submission" date="2025-08" db="UniProtKB">
        <authorList>
            <consortium name="RefSeq"/>
        </authorList>
    </citation>
    <scope>IDENTIFICATION</scope>
</reference>
<keyword evidence="7" id="KW-0325">Glycoprotein</keyword>